<feature type="transmembrane region" description="Helical" evidence="1">
    <location>
        <begin position="77"/>
        <end position="99"/>
    </location>
</feature>
<reference evidence="2" key="1">
    <citation type="journal article" date="2020" name="Nature">
        <title>Giant virus diversity and host interactions through global metagenomics.</title>
        <authorList>
            <person name="Schulz F."/>
            <person name="Roux S."/>
            <person name="Paez-Espino D."/>
            <person name="Jungbluth S."/>
            <person name="Walsh D.A."/>
            <person name="Denef V.J."/>
            <person name="McMahon K.D."/>
            <person name="Konstantinidis K.T."/>
            <person name="Eloe-Fadrosh E.A."/>
            <person name="Kyrpides N.C."/>
            <person name="Woyke T."/>
        </authorList>
    </citation>
    <scope>NUCLEOTIDE SEQUENCE</scope>
    <source>
        <strain evidence="2">GVMAG-S-3300013094-100</strain>
    </source>
</reference>
<feature type="transmembrane region" description="Helical" evidence="1">
    <location>
        <begin position="6"/>
        <end position="26"/>
    </location>
</feature>
<accession>A0A6C0KWM5</accession>
<name>A0A6C0KWM5_9ZZZZ</name>
<protein>
    <submittedName>
        <fullName evidence="2">Uncharacterized protein</fullName>
    </submittedName>
</protein>
<dbReference type="AlphaFoldDB" id="A0A6C0KWM5"/>
<evidence type="ECO:0000313" key="2">
    <source>
        <dbReference type="EMBL" id="QHU21080.1"/>
    </source>
</evidence>
<organism evidence="2">
    <name type="scientific">viral metagenome</name>
    <dbReference type="NCBI Taxonomy" id="1070528"/>
    <lineage>
        <taxon>unclassified sequences</taxon>
        <taxon>metagenomes</taxon>
        <taxon>organismal metagenomes</taxon>
    </lineage>
</organism>
<proteinExistence type="predicted"/>
<sequence>MNLGNLLSTIIGIIGVFLLVLVYTYVDKLEKIGCDCSSHPYRKYIKGFSIFAIIYVVFMFIIPASVAIRTFGKDMAFVYAIAHVIFAILAIVFFVYSLLYTRYLMKEKCKCSEDSRREILYLWSLIEVILFALIFIIQILLLLAAVTIGAATGMVDIVKGNSELVHEAVYNPLRSVQRIPKAVRDLPSSLKKIKNIKKY</sequence>
<evidence type="ECO:0000256" key="1">
    <source>
        <dbReference type="SAM" id="Phobius"/>
    </source>
</evidence>
<keyword evidence="1" id="KW-0812">Transmembrane</keyword>
<feature type="transmembrane region" description="Helical" evidence="1">
    <location>
        <begin position="47"/>
        <end position="71"/>
    </location>
</feature>
<keyword evidence="1" id="KW-1133">Transmembrane helix</keyword>
<dbReference type="EMBL" id="MN740978">
    <property type="protein sequence ID" value="QHU21080.1"/>
    <property type="molecule type" value="Genomic_DNA"/>
</dbReference>
<feature type="transmembrane region" description="Helical" evidence="1">
    <location>
        <begin position="120"/>
        <end position="146"/>
    </location>
</feature>
<keyword evidence="1" id="KW-0472">Membrane</keyword>